<evidence type="ECO:0000313" key="3">
    <source>
        <dbReference type="Proteomes" id="UP000701801"/>
    </source>
</evidence>
<dbReference type="InterPro" id="IPR022085">
    <property type="entry name" value="OpdG"/>
</dbReference>
<accession>A0A9N9QB33</accession>
<dbReference type="EMBL" id="CAJVRM010000442">
    <property type="protein sequence ID" value="CAG8981077.1"/>
    <property type="molecule type" value="Genomic_DNA"/>
</dbReference>
<reference evidence="2" key="1">
    <citation type="submission" date="2021-07" db="EMBL/GenBank/DDBJ databases">
        <authorList>
            <person name="Durling M."/>
        </authorList>
    </citation>
    <scope>NUCLEOTIDE SEQUENCE</scope>
</reference>
<name>A0A9N9QB33_9HELO</name>
<comment type="caution">
    <text evidence="2">The sequence shown here is derived from an EMBL/GenBank/DDBJ whole genome shotgun (WGS) entry which is preliminary data.</text>
</comment>
<protein>
    <submittedName>
        <fullName evidence="2">Uncharacterized protein</fullName>
    </submittedName>
</protein>
<evidence type="ECO:0000313" key="2">
    <source>
        <dbReference type="EMBL" id="CAG8981077.1"/>
    </source>
</evidence>
<sequence>MLPAYLPPQDTFPPSSPHKTLRRSQNIMTATIESAEQLNLSKGERDVFLIIRESLGRDGEQKQKFQDLLDRIRGLYIPDESEEQTEATTWNLCSTVIEVAKRVPPDHDILIQVLIGLNQDQNTRLELKENIREDWKNLSTFTHCLRDQCIDPTDDEGELDPEAVLEWENMNSFAAR</sequence>
<dbReference type="Pfam" id="PF12311">
    <property type="entry name" value="DUF3632"/>
    <property type="match status" value="1"/>
</dbReference>
<dbReference type="OrthoDB" id="3350591at2759"/>
<dbReference type="AlphaFoldDB" id="A0A9N9QB33"/>
<dbReference type="Proteomes" id="UP000701801">
    <property type="component" value="Unassembled WGS sequence"/>
</dbReference>
<keyword evidence="3" id="KW-1185">Reference proteome</keyword>
<proteinExistence type="predicted"/>
<organism evidence="2 3">
    <name type="scientific">Hymenoscyphus albidus</name>
    <dbReference type="NCBI Taxonomy" id="595503"/>
    <lineage>
        <taxon>Eukaryota</taxon>
        <taxon>Fungi</taxon>
        <taxon>Dikarya</taxon>
        <taxon>Ascomycota</taxon>
        <taxon>Pezizomycotina</taxon>
        <taxon>Leotiomycetes</taxon>
        <taxon>Helotiales</taxon>
        <taxon>Helotiaceae</taxon>
        <taxon>Hymenoscyphus</taxon>
    </lineage>
</organism>
<gene>
    <name evidence="2" type="ORF">HYALB_00013796</name>
</gene>
<feature type="region of interest" description="Disordered" evidence="1">
    <location>
        <begin position="1"/>
        <end position="21"/>
    </location>
</feature>
<evidence type="ECO:0000256" key="1">
    <source>
        <dbReference type="SAM" id="MobiDB-lite"/>
    </source>
</evidence>